<dbReference type="Proteomes" id="UP000647339">
    <property type="component" value="Unassembled WGS sequence"/>
</dbReference>
<keyword evidence="9" id="KW-1185">Reference proteome</keyword>
<feature type="domain" description="SusD-like N-terminal" evidence="7">
    <location>
        <begin position="25"/>
        <end position="230"/>
    </location>
</feature>
<evidence type="ECO:0000256" key="4">
    <source>
        <dbReference type="ARBA" id="ARBA00023136"/>
    </source>
</evidence>
<evidence type="ECO:0000256" key="1">
    <source>
        <dbReference type="ARBA" id="ARBA00004442"/>
    </source>
</evidence>
<comment type="similarity">
    <text evidence="2">Belongs to the SusD family.</text>
</comment>
<evidence type="ECO:0000259" key="6">
    <source>
        <dbReference type="Pfam" id="PF07980"/>
    </source>
</evidence>
<dbReference type="Pfam" id="PF07980">
    <property type="entry name" value="SusD_RagB"/>
    <property type="match status" value="1"/>
</dbReference>
<evidence type="ECO:0000313" key="9">
    <source>
        <dbReference type="Proteomes" id="UP000647339"/>
    </source>
</evidence>
<comment type="subcellular location">
    <subcellularLocation>
        <location evidence="1">Cell outer membrane</location>
    </subcellularLocation>
</comment>
<dbReference type="EMBL" id="BMIU01000019">
    <property type="protein sequence ID" value="GGF42567.1"/>
    <property type="molecule type" value="Genomic_DNA"/>
</dbReference>
<dbReference type="Pfam" id="PF14322">
    <property type="entry name" value="SusD-like_3"/>
    <property type="match status" value="1"/>
</dbReference>
<name>A0ABQ1V7W5_9BACT</name>
<evidence type="ECO:0000259" key="7">
    <source>
        <dbReference type="Pfam" id="PF14322"/>
    </source>
</evidence>
<evidence type="ECO:0008006" key="10">
    <source>
        <dbReference type="Google" id="ProtNLM"/>
    </source>
</evidence>
<reference evidence="9" key="1">
    <citation type="journal article" date="2019" name="Int. J. Syst. Evol. Microbiol.">
        <title>The Global Catalogue of Microorganisms (GCM) 10K type strain sequencing project: providing services to taxonomists for standard genome sequencing and annotation.</title>
        <authorList>
            <consortium name="The Broad Institute Genomics Platform"/>
            <consortium name="The Broad Institute Genome Sequencing Center for Infectious Disease"/>
            <person name="Wu L."/>
            <person name="Ma J."/>
        </authorList>
    </citation>
    <scope>NUCLEOTIDE SEQUENCE [LARGE SCALE GENOMIC DNA]</scope>
    <source>
        <strain evidence="9">CGMCC 1.15407</strain>
    </source>
</reference>
<dbReference type="SUPFAM" id="SSF48452">
    <property type="entry name" value="TPR-like"/>
    <property type="match status" value="1"/>
</dbReference>
<evidence type="ECO:0000256" key="3">
    <source>
        <dbReference type="ARBA" id="ARBA00022729"/>
    </source>
</evidence>
<feature type="domain" description="RagB/SusD" evidence="6">
    <location>
        <begin position="339"/>
        <end position="457"/>
    </location>
</feature>
<keyword evidence="4" id="KW-0472">Membrane</keyword>
<gene>
    <name evidence="8" type="ORF">GCM10011339_33800</name>
</gene>
<dbReference type="InterPro" id="IPR033985">
    <property type="entry name" value="SusD-like_N"/>
</dbReference>
<protein>
    <recommendedName>
        <fullName evidence="10">RagB/SusD family nutrient uptake outer membrane protein</fullName>
    </recommendedName>
</protein>
<evidence type="ECO:0000256" key="5">
    <source>
        <dbReference type="ARBA" id="ARBA00023237"/>
    </source>
</evidence>
<dbReference type="InterPro" id="IPR012944">
    <property type="entry name" value="SusD_RagB_dom"/>
</dbReference>
<dbReference type="RefSeq" id="WP_137404343.1">
    <property type="nucleotide sequence ID" value="NZ_BMIU01000019.1"/>
</dbReference>
<dbReference type="InterPro" id="IPR011990">
    <property type="entry name" value="TPR-like_helical_dom_sf"/>
</dbReference>
<keyword evidence="3" id="KW-0732">Signal</keyword>
<keyword evidence="5" id="KW-0998">Cell outer membrane</keyword>
<organism evidence="8 9">
    <name type="scientific">Echinicola rosea</name>
    <dbReference type="NCBI Taxonomy" id="1807691"/>
    <lineage>
        <taxon>Bacteria</taxon>
        <taxon>Pseudomonadati</taxon>
        <taxon>Bacteroidota</taxon>
        <taxon>Cytophagia</taxon>
        <taxon>Cytophagales</taxon>
        <taxon>Cyclobacteriaceae</taxon>
        <taxon>Echinicola</taxon>
    </lineage>
</organism>
<sequence>MKNHYKYPIFIMIISIVHLLSSCEEFLDAKPDKALVVPSTLDDLQGVMDAMNRNTNSVPHIGLVSSDDMLLSPSVLDNLSEQQQAAYTWEKEIFTPAQPYSSDWATPYQQVFLANVVLDGLKDHVPMDTDEELRARHIKGRALFMRGHAYTQLMEIFTRPYEPGGHDPLGLPLKGSSDVNKLPRRSTVPELVDRILADLREASSLLPDKAEYSTRGSKWAAESLLARFSLVLGDYEKAYGHAGNAMAIGDGLIDFSGLDPSAPYPIGELNPETIYYATLPSGRYTTSNMTYVAPELYALYGEGDFRKSVFFEPGEEDGFYSFKGSFTGGYLFFGGISTGELVLTFAEGAARTGRLEEAQDALNIFLEHRMAPGSYVPVNIADEDGLLEIILEERRKELLFRNIRWMDLRRLNREEKWSVTLTRTVNGEEIVLPPGDSRYTFPLPPEETELNGLEQNPR</sequence>
<dbReference type="PROSITE" id="PS51257">
    <property type="entry name" value="PROKAR_LIPOPROTEIN"/>
    <property type="match status" value="1"/>
</dbReference>
<evidence type="ECO:0000313" key="8">
    <source>
        <dbReference type="EMBL" id="GGF42567.1"/>
    </source>
</evidence>
<accession>A0ABQ1V7W5</accession>
<dbReference type="Gene3D" id="1.25.40.390">
    <property type="match status" value="1"/>
</dbReference>
<evidence type="ECO:0000256" key="2">
    <source>
        <dbReference type="ARBA" id="ARBA00006275"/>
    </source>
</evidence>
<proteinExistence type="inferred from homology"/>
<comment type="caution">
    <text evidence="8">The sequence shown here is derived from an EMBL/GenBank/DDBJ whole genome shotgun (WGS) entry which is preliminary data.</text>
</comment>